<evidence type="ECO:0000313" key="5">
    <source>
        <dbReference type="EMBL" id="GAA4485397.1"/>
    </source>
</evidence>
<feature type="compositionally biased region" description="Low complexity" evidence="4">
    <location>
        <begin position="502"/>
        <end position="541"/>
    </location>
</feature>
<evidence type="ECO:0000313" key="6">
    <source>
        <dbReference type="Proteomes" id="UP001501183"/>
    </source>
</evidence>
<dbReference type="PANTHER" id="PTHR42749">
    <property type="entry name" value="CELL SHAPE-DETERMINING PROTEIN MREB"/>
    <property type="match status" value="1"/>
</dbReference>
<feature type="compositionally biased region" description="Low complexity" evidence="4">
    <location>
        <begin position="383"/>
        <end position="397"/>
    </location>
</feature>
<dbReference type="Pfam" id="PF00012">
    <property type="entry name" value="HSP70"/>
    <property type="match status" value="1"/>
</dbReference>
<dbReference type="EMBL" id="BAABFB010000063">
    <property type="protein sequence ID" value="GAA4485397.1"/>
    <property type="molecule type" value="Genomic_DNA"/>
</dbReference>
<accession>A0ABP8PER1</accession>
<evidence type="ECO:0000256" key="2">
    <source>
        <dbReference type="ARBA" id="ARBA00022840"/>
    </source>
</evidence>
<dbReference type="Gene3D" id="3.30.420.40">
    <property type="match status" value="2"/>
</dbReference>
<evidence type="ECO:0008006" key="7">
    <source>
        <dbReference type="Google" id="ProtNLM"/>
    </source>
</evidence>
<feature type="region of interest" description="Disordered" evidence="4">
    <location>
        <begin position="432"/>
        <end position="553"/>
    </location>
</feature>
<protein>
    <recommendedName>
        <fullName evidence="7">Hsp70 protein</fullName>
    </recommendedName>
</protein>
<name>A0ABP8PER1_9NOCA</name>
<sequence length="553" mass="55041">MGREMADGQGVGLGVGTTWAVAVLQAADAPLTDPSVLVEPATLRLSDTAAELGAPEDEPGVLAGFVAHVGDPAGVATADGAAYRAEDLVATATAGLLATAVDRFPGLPDDPGVAAAHPARWDDATVSALRAAYDRAGLEPVTLVPDAVAAVAWLEAAHGPVGDGLVAVYDLGAAGVTVSLVRTGSRPDLLRPATFSTLFGGDSLDDMVVEHVLVSAAPDLGLLDPTDPTTRAELDRLRARCRDVKEQLSSTDAVTVPVTAAGADTAVTVTRAELEEMLRGPLAGSLSLVEETVRAHELDPAQLRSVLLTGGGAAIPMLAELAATLPVPVVAAPDPNRIAVHGAAILAAHGGAVPVAGSAAAAGAAPVAERDTDSLPAVPAPATPTAFTEAGPGRPVHAPTPPPGPRGRVPLVAAGIAVALVVAAVAGAAAMSRSEDTGGRPLPQSEPTTTATVDPAPTSRAATSTTRASAPATDPDTGPATSQQPVRTTVATTAAPAPPPAVTTQRPPVLPTTTTRVVATTEESPTTTTSETTTTTTTTEPTPTPTPEDATTP</sequence>
<dbReference type="Gene3D" id="3.90.640.10">
    <property type="entry name" value="Actin, Chain A, domain 4"/>
    <property type="match status" value="1"/>
</dbReference>
<dbReference type="RefSeq" id="WP_345349197.1">
    <property type="nucleotide sequence ID" value="NZ_BAABFB010000063.1"/>
</dbReference>
<keyword evidence="6" id="KW-1185">Reference proteome</keyword>
<dbReference type="Proteomes" id="UP001501183">
    <property type="component" value="Unassembled WGS sequence"/>
</dbReference>
<dbReference type="PANTHER" id="PTHR42749:SF1">
    <property type="entry name" value="CELL SHAPE-DETERMINING PROTEIN MREB"/>
    <property type="match status" value="1"/>
</dbReference>
<dbReference type="InterPro" id="IPR043129">
    <property type="entry name" value="ATPase_NBD"/>
</dbReference>
<keyword evidence="2" id="KW-0067">ATP-binding</keyword>
<comment type="caution">
    <text evidence="5">The sequence shown here is derived from an EMBL/GenBank/DDBJ whole genome shotgun (WGS) entry which is preliminary data.</text>
</comment>
<proteinExistence type="predicted"/>
<organism evidence="5 6">
    <name type="scientific">Rhodococcus olei</name>
    <dbReference type="NCBI Taxonomy" id="2161675"/>
    <lineage>
        <taxon>Bacteria</taxon>
        <taxon>Bacillati</taxon>
        <taxon>Actinomycetota</taxon>
        <taxon>Actinomycetes</taxon>
        <taxon>Mycobacteriales</taxon>
        <taxon>Nocardiaceae</taxon>
        <taxon>Rhodococcus</taxon>
    </lineage>
</organism>
<keyword evidence="3" id="KW-0143">Chaperone</keyword>
<feature type="region of interest" description="Disordered" evidence="4">
    <location>
        <begin position="371"/>
        <end position="407"/>
    </location>
</feature>
<dbReference type="InterPro" id="IPR013126">
    <property type="entry name" value="Hsp_70_fam"/>
</dbReference>
<feature type="compositionally biased region" description="Low complexity" evidence="4">
    <location>
        <begin position="447"/>
        <end position="495"/>
    </location>
</feature>
<gene>
    <name evidence="5" type="ORF">GCM10023094_40160</name>
</gene>
<dbReference type="SUPFAM" id="SSF53067">
    <property type="entry name" value="Actin-like ATPase domain"/>
    <property type="match status" value="2"/>
</dbReference>
<reference evidence="6" key="1">
    <citation type="journal article" date="2019" name="Int. J. Syst. Evol. Microbiol.">
        <title>The Global Catalogue of Microorganisms (GCM) 10K type strain sequencing project: providing services to taxonomists for standard genome sequencing and annotation.</title>
        <authorList>
            <consortium name="The Broad Institute Genomics Platform"/>
            <consortium name="The Broad Institute Genome Sequencing Center for Infectious Disease"/>
            <person name="Wu L."/>
            <person name="Ma J."/>
        </authorList>
    </citation>
    <scope>NUCLEOTIDE SEQUENCE [LARGE SCALE GENOMIC DNA]</scope>
    <source>
        <strain evidence="6">JCM 32206</strain>
    </source>
</reference>
<evidence type="ECO:0000256" key="4">
    <source>
        <dbReference type="SAM" id="MobiDB-lite"/>
    </source>
</evidence>
<evidence type="ECO:0000256" key="1">
    <source>
        <dbReference type="ARBA" id="ARBA00022741"/>
    </source>
</evidence>
<keyword evidence="1" id="KW-0547">Nucleotide-binding</keyword>
<evidence type="ECO:0000256" key="3">
    <source>
        <dbReference type="ARBA" id="ARBA00023186"/>
    </source>
</evidence>